<evidence type="ECO:0000256" key="5">
    <source>
        <dbReference type="ARBA" id="ARBA00022741"/>
    </source>
</evidence>
<evidence type="ECO:0000256" key="7">
    <source>
        <dbReference type="ARBA" id="ARBA00022927"/>
    </source>
</evidence>
<comment type="similarity">
    <text evidence="1">Belongs to the SecA family.</text>
</comment>
<name>A0A9D2E2N0_9FIRM</name>
<dbReference type="GO" id="GO:0043952">
    <property type="term" value="P:protein transport by the Sec complex"/>
    <property type="evidence" value="ECO:0007669"/>
    <property type="project" value="TreeGrafter"/>
</dbReference>
<keyword evidence="7" id="KW-0653">Protein transport</keyword>
<keyword evidence="8" id="KW-1278">Translocase</keyword>
<dbReference type="InterPro" id="IPR011115">
    <property type="entry name" value="SecA_DEAD"/>
</dbReference>
<dbReference type="FunFam" id="3.90.1440.10:FF:000002">
    <property type="entry name" value="Protein translocase subunit SecA"/>
    <property type="match status" value="1"/>
</dbReference>
<evidence type="ECO:0000256" key="9">
    <source>
        <dbReference type="ARBA" id="ARBA00023010"/>
    </source>
</evidence>
<dbReference type="GO" id="GO:0005829">
    <property type="term" value="C:cytosol"/>
    <property type="evidence" value="ECO:0007669"/>
    <property type="project" value="TreeGrafter"/>
</dbReference>
<evidence type="ECO:0000256" key="2">
    <source>
        <dbReference type="ARBA" id="ARBA00022448"/>
    </source>
</evidence>
<evidence type="ECO:0000256" key="8">
    <source>
        <dbReference type="ARBA" id="ARBA00022967"/>
    </source>
</evidence>
<dbReference type="GO" id="GO:0004386">
    <property type="term" value="F:helicase activity"/>
    <property type="evidence" value="ECO:0007669"/>
    <property type="project" value="UniProtKB-KW"/>
</dbReference>
<reference evidence="13" key="1">
    <citation type="journal article" date="2021" name="PeerJ">
        <title>Extensive microbial diversity within the chicken gut microbiome revealed by metagenomics and culture.</title>
        <authorList>
            <person name="Gilroy R."/>
            <person name="Ravi A."/>
            <person name="Getino M."/>
            <person name="Pursley I."/>
            <person name="Horton D.L."/>
            <person name="Alikhan N.F."/>
            <person name="Baker D."/>
            <person name="Gharbi K."/>
            <person name="Hall N."/>
            <person name="Watson M."/>
            <person name="Adriaenssens E.M."/>
            <person name="Foster-Nyarko E."/>
            <person name="Jarju S."/>
            <person name="Secka A."/>
            <person name="Antonio M."/>
            <person name="Oren A."/>
            <person name="Chaudhuri R.R."/>
            <person name="La Ragione R."/>
            <person name="Hildebrand F."/>
            <person name="Pallen M.J."/>
        </authorList>
    </citation>
    <scope>NUCLEOTIDE SEQUENCE</scope>
    <source>
        <strain evidence="13">ChiGjej4B4-18154</strain>
    </source>
</reference>
<protein>
    <submittedName>
        <fullName evidence="13">DEAD/DEAH box helicase</fullName>
    </submittedName>
</protein>
<dbReference type="SUPFAM" id="SSF52540">
    <property type="entry name" value="P-loop containing nucleoside triphosphate hydrolases"/>
    <property type="match status" value="1"/>
</dbReference>
<evidence type="ECO:0000313" key="13">
    <source>
        <dbReference type="EMBL" id="HIZ29718.1"/>
    </source>
</evidence>
<dbReference type="Gene3D" id="3.40.50.300">
    <property type="entry name" value="P-loop containing nucleotide triphosphate hydrolases"/>
    <property type="match status" value="1"/>
</dbReference>
<dbReference type="SUPFAM" id="SSF81767">
    <property type="entry name" value="Pre-protein crosslinking domain of SecA"/>
    <property type="match status" value="1"/>
</dbReference>
<dbReference type="EMBL" id="DXBV01000009">
    <property type="protein sequence ID" value="HIZ29718.1"/>
    <property type="molecule type" value="Genomic_DNA"/>
</dbReference>
<keyword evidence="13" id="KW-0378">Hydrolase</keyword>
<keyword evidence="9" id="KW-0811">Translocation</keyword>
<dbReference type="PRINTS" id="PR00906">
    <property type="entry name" value="SECA"/>
</dbReference>
<dbReference type="GO" id="GO:0005524">
    <property type="term" value="F:ATP binding"/>
    <property type="evidence" value="ECO:0007669"/>
    <property type="project" value="UniProtKB-KW"/>
</dbReference>
<evidence type="ECO:0000256" key="3">
    <source>
        <dbReference type="ARBA" id="ARBA00022475"/>
    </source>
</evidence>
<dbReference type="InterPro" id="IPR014018">
    <property type="entry name" value="SecA_motor_DEAD"/>
</dbReference>
<feature type="domain" description="Helicase ATP-binding" evidence="11">
    <location>
        <begin position="87"/>
        <end position="247"/>
    </location>
</feature>
<dbReference type="Proteomes" id="UP000824035">
    <property type="component" value="Unassembled WGS sequence"/>
</dbReference>
<dbReference type="InterPro" id="IPR000185">
    <property type="entry name" value="SecA"/>
</dbReference>
<dbReference type="GO" id="GO:0006605">
    <property type="term" value="P:protein targeting"/>
    <property type="evidence" value="ECO:0007669"/>
    <property type="project" value="InterPro"/>
</dbReference>
<dbReference type="FunFam" id="3.40.50.300:FF:000334">
    <property type="entry name" value="Protein translocase subunit SecA"/>
    <property type="match status" value="1"/>
</dbReference>
<keyword evidence="2" id="KW-0813">Transport</keyword>
<dbReference type="PROSITE" id="PS51196">
    <property type="entry name" value="SECA_MOTOR_DEAD"/>
    <property type="match status" value="1"/>
</dbReference>
<evidence type="ECO:0000256" key="6">
    <source>
        <dbReference type="ARBA" id="ARBA00022840"/>
    </source>
</evidence>
<dbReference type="PANTHER" id="PTHR30612">
    <property type="entry name" value="SECA INNER MEMBRANE COMPONENT OF SEC PROTEIN SECRETION SYSTEM"/>
    <property type="match status" value="1"/>
</dbReference>
<feature type="non-terminal residue" evidence="13">
    <location>
        <position position="436"/>
    </location>
</feature>
<keyword evidence="13" id="KW-0347">Helicase</keyword>
<dbReference type="Gene3D" id="3.90.1440.10">
    <property type="entry name" value="SecA, preprotein cross-linking domain"/>
    <property type="match status" value="1"/>
</dbReference>
<gene>
    <name evidence="13" type="ORF">H9813_00585</name>
</gene>
<accession>A0A9D2E2N0</accession>
<evidence type="ECO:0000256" key="1">
    <source>
        <dbReference type="ARBA" id="ARBA00007650"/>
    </source>
</evidence>
<keyword evidence="10" id="KW-0472">Membrane</keyword>
<comment type="caution">
    <text evidence="13">The sequence shown here is derived from an EMBL/GenBank/DDBJ whole genome shotgun (WGS) entry which is preliminary data.</text>
</comment>
<feature type="domain" description="SecA family profile" evidence="12">
    <location>
        <begin position="1"/>
        <end position="436"/>
    </location>
</feature>
<dbReference type="PANTHER" id="PTHR30612:SF0">
    <property type="entry name" value="CHLOROPLAST PROTEIN-TRANSPORTING ATPASE"/>
    <property type="match status" value="1"/>
</dbReference>
<evidence type="ECO:0000256" key="4">
    <source>
        <dbReference type="ARBA" id="ARBA00022490"/>
    </source>
</evidence>
<reference evidence="13" key="2">
    <citation type="submission" date="2021-04" db="EMBL/GenBank/DDBJ databases">
        <authorList>
            <person name="Gilroy R."/>
        </authorList>
    </citation>
    <scope>NUCLEOTIDE SEQUENCE</scope>
    <source>
        <strain evidence="13">ChiGjej4B4-18154</strain>
    </source>
</reference>
<dbReference type="SMART" id="SM00957">
    <property type="entry name" value="SecA_DEAD"/>
    <property type="match status" value="1"/>
</dbReference>
<dbReference type="Pfam" id="PF01043">
    <property type="entry name" value="SecA_PP_bind"/>
    <property type="match status" value="1"/>
</dbReference>
<dbReference type="CDD" id="cd17928">
    <property type="entry name" value="DEXDc_SecA"/>
    <property type="match status" value="1"/>
</dbReference>
<dbReference type="GO" id="GO:0005886">
    <property type="term" value="C:plasma membrane"/>
    <property type="evidence" value="ECO:0007669"/>
    <property type="project" value="TreeGrafter"/>
</dbReference>
<dbReference type="GO" id="GO:0017038">
    <property type="term" value="P:protein import"/>
    <property type="evidence" value="ECO:0007669"/>
    <property type="project" value="InterPro"/>
</dbReference>
<proteinExistence type="inferred from homology"/>
<dbReference type="InterPro" id="IPR036670">
    <property type="entry name" value="SecA_X-link_sf"/>
</dbReference>
<dbReference type="GO" id="GO:0006886">
    <property type="term" value="P:intracellular protein transport"/>
    <property type="evidence" value="ECO:0007669"/>
    <property type="project" value="InterPro"/>
</dbReference>
<evidence type="ECO:0000259" key="11">
    <source>
        <dbReference type="PROSITE" id="PS51192"/>
    </source>
</evidence>
<dbReference type="SMART" id="SM00958">
    <property type="entry name" value="SecA_PP_bind"/>
    <property type="match status" value="1"/>
</dbReference>
<keyword evidence="3" id="KW-1003">Cell membrane</keyword>
<dbReference type="InterPro" id="IPR027417">
    <property type="entry name" value="P-loop_NTPase"/>
</dbReference>
<dbReference type="PROSITE" id="PS51192">
    <property type="entry name" value="HELICASE_ATP_BIND_1"/>
    <property type="match status" value="1"/>
</dbReference>
<sequence>MSLIDKLFGSFSDKELKRIRPIADAVVAMEPEMAAKSDAELQAMTPALKERLAKGESLDDILPTAFAVCREASWRVLGMKHFPVQIMGGIVLHRACIAEMSTGEGKTLVATLPVYLNALTGKGVHVVTVNDYLARRDSEWMGKLYRWLGLSVGLIVQGITNEQRHAAYNADITYGTNNEFGFDYLRDNMVVYKENMVQRGHYFAIVDEVDSILIDEARTPLIISGKGDDSSSLYQQADAFARTLKMSKVVELDEKEDQDAQVDGDYVVDEKHKTCTLTASGIQKAEAYFKVENLAAAENMTLAHHIDQAIKAYGVMQKDIDYVIKDSQVVIVDEFTGRLMIGRRYNEGLHQAIEAKEGVKIAAESKTLATITFQNYFRMYKKLSGMTGTAKTEATEFTEIYGLNIVTVPTNRPNIRKDYPDAVYKTVNGKYNAVIR</sequence>
<keyword evidence="4" id="KW-0963">Cytoplasm</keyword>
<dbReference type="GO" id="GO:0031522">
    <property type="term" value="C:cell envelope Sec protein transport complex"/>
    <property type="evidence" value="ECO:0007669"/>
    <property type="project" value="TreeGrafter"/>
</dbReference>
<evidence type="ECO:0000256" key="10">
    <source>
        <dbReference type="ARBA" id="ARBA00023136"/>
    </source>
</evidence>
<keyword evidence="6" id="KW-0067">ATP-binding</keyword>
<organism evidence="13 14">
    <name type="scientific">Candidatus Allofournierella merdipullorum</name>
    <dbReference type="NCBI Taxonomy" id="2838595"/>
    <lineage>
        <taxon>Bacteria</taxon>
        <taxon>Bacillati</taxon>
        <taxon>Bacillota</taxon>
        <taxon>Clostridia</taxon>
        <taxon>Eubacteriales</taxon>
        <taxon>Oscillospiraceae</taxon>
        <taxon>Allofournierella</taxon>
    </lineage>
</organism>
<dbReference type="Pfam" id="PF07517">
    <property type="entry name" value="SecA_DEAD"/>
    <property type="match status" value="1"/>
</dbReference>
<dbReference type="InterPro" id="IPR011130">
    <property type="entry name" value="SecA_preprotein_X-link_dom"/>
</dbReference>
<evidence type="ECO:0000259" key="12">
    <source>
        <dbReference type="PROSITE" id="PS51196"/>
    </source>
</evidence>
<dbReference type="AlphaFoldDB" id="A0A9D2E2N0"/>
<keyword evidence="5" id="KW-0547">Nucleotide-binding</keyword>
<evidence type="ECO:0000313" key="14">
    <source>
        <dbReference type="Proteomes" id="UP000824035"/>
    </source>
</evidence>
<dbReference type="InterPro" id="IPR014001">
    <property type="entry name" value="Helicase_ATP-bd"/>
</dbReference>